<feature type="signal peptide" evidence="4">
    <location>
        <begin position="1"/>
        <end position="26"/>
    </location>
</feature>
<evidence type="ECO:0000256" key="4">
    <source>
        <dbReference type="SAM" id="SignalP"/>
    </source>
</evidence>
<dbReference type="GO" id="GO:0120010">
    <property type="term" value="P:intermembrane phospholipid transfer"/>
    <property type="evidence" value="ECO:0007669"/>
    <property type="project" value="TreeGrafter"/>
</dbReference>
<organism evidence="5 6">
    <name type="scientific">Paucimonas lemoignei</name>
    <name type="common">Pseudomonas lemoignei</name>
    <dbReference type="NCBI Taxonomy" id="29443"/>
    <lineage>
        <taxon>Bacteria</taxon>
        <taxon>Pseudomonadati</taxon>
        <taxon>Pseudomonadota</taxon>
        <taxon>Betaproteobacteria</taxon>
        <taxon>Burkholderiales</taxon>
        <taxon>Burkholderiaceae</taxon>
        <taxon>Paucimonas</taxon>
    </lineage>
</organism>
<dbReference type="PROSITE" id="PS51257">
    <property type="entry name" value="PROKAR_LIPOPROTEIN"/>
    <property type="match status" value="1"/>
</dbReference>
<dbReference type="Proteomes" id="UP000295382">
    <property type="component" value="Unassembled WGS sequence"/>
</dbReference>
<proteinExistence type="inferred from homology"/>
<feature type="compositionally biased region" description="Acidic residues" evidence="3">
    <location>
        <begin position="233"/>
        <end position="243"/>
    </location>
</feature>
<keyword evidence="5" id="KW-0449">Lipoprotein</keyword>
<accession>A0A4V2UIR8</accession>
<dbReference type="PRINTS" id="PR01805">
    <property type="entry name" value="VACJLIPOPROT"/>
</dbReference>
<keyword evidence="2 4" id="KW-0732">Signal</keyword>
<sequence>MMKTMTRTLALIVMAAVMTGCATTNKQDPFEGYNRTMFEFNDKVDKVALKPVAKAYQTVVPSFVQTGIGNFFGNLGDVWTAVNNFLQGKFEDGALDVVRVTANSTLGVLGLFDIASDSGVPKHKEDFGQTLGSWGVPSGPFLVLPLLGPSTVRDTVALPADIYGNPWTYKEPLRWRNVGTGVRIIDGRAALLDASNLLEDAALDPYQFVRDAYLQRRRSQVYDGNPPALPHDDELEENDSNNK</sequence>
<evidence type="ECO:0000256" key="2">
    <source>
        <dbReference type="ARBA" id="ARBA00022729"/>
    </source>
</evidence>
<dbReference type="InterPro" id="IPR007428">
    <property type="entry name" value="MlaA"/>
</dbReference>
<feature type="chain" id="PRO_5020441210" evidence="4">
    <location>
        <begin position="27"/>
        <end position="243"/>
    </location>
</feature>
<dbReference type="EMBL" id="SLZQ01000004">
    <property type="protein sequence ID" value="TCS37260.1"/>
    <property type="molecule type" value="Genomic_DNA"/>
</dbReference>
<gene>
    <name evidence="5" type="ORF">EDC30_10459</name>
</gene>
<dbReference type="AlphaFoldDB" id="A0A4V2UIR8"/>
<evidence type="ECO:0000313" key="5">
    <source>
        <dbReference type="EMBL" id="TCS37260.1"/>
    </source>
</evidence>
<evidence type="ECO:0000256" key="1">
    <source>
        <dbReference type="ARBA" id="ARBA00010634"/>
    </source>
</evidence>
<reference evidence="5 6" key="1">
    <citation type="submission" date="2019-03" db="EMBL/GenBank/DDBJ databases">
        <title>Genomic Encyclopedia of Type Strains, Phase IV (KMG-IV): sequencing the most valuable type-strain genomes for metagenomic binning, comparative biology and taxonomic classification.</title>
        <authorList>
            <person name="Goeker M."/>
        </authorList>
    </citation>
    <scope>NUCLEOTIDE SEQUENCE [LARGE SCALE GENOMIC DNA]</scope>
    <source>
        <strain evidence="5 6">DSM 7445</strain>
    </source>
</reference>
<keyword evidence="6" id="KW-1185">Reference proteome</keyword>
<feature type="region of interest" description="Disordered" evidence="3">
    <location>
        <begin position="220"/>
        <end position="243"/>
    </location>
</feature>
<dbReference type="PANTHER" id="PTHR30035:SF3">
    <property type="entry name" value="INTERMEMBRANE PHOSPHOLIPID TRANSPORT SYSTEM LIPOPROTEIN MLAA"/>
    <property type="match status" value="1"/>
</dbReference>
<comment type="caution">
    <text evidence="5">The sequence shown here is derived from an EMBL/GenBank/DDBJ whole genome shotgun (WGS) entry which is preliminary data.</text>
</comment>
<name>A0A4V2UIR8_PAULE</name>
<dbReference type="Pfam" id="PF04333">
    <property type="entry name" value="MlaA"/>
    <property type="match status" value="1"/>
</dbReference>
<dbReference type="GO" id="GO:0016020">
    <property type="term" value="C:membrane"/>
    <property type="evidence" value="ECO:0007669"/>
    <property type="project" value="InterPro"/>
</dbReference>
<evidence type="ECO:0000256" key="3">
    <source>
        <dbReference type="SAM" id="MobiDB-lite"/>
    </source>
</evidence>
<evidence type="ECO:0000313" key="6">
    <source>
        <dbReference type="Proteomes" id="UP000295382"/>
    </source>
</evidence>
<dbReference type="PANTHER" id="PTHR30035">
    <property type="entry name" value="LIPOPROTEIN VACJ-RELATED"/>
    <property type="match status" value="1"/>
</dbReference>
<comment type="similarity">
    <text evidence="1">Belongs to the MlaA family.</text>
</comment>
<protein>
    <submittedName>
        <fullName evidence="5">Phospholipid-binding lipoprotein MlaA</fullName>
    </submittedName>
</protein>